<proteinExistence type="predicted"/>
<comment type="caution">
    <text evidence="1">The sequence shown here is derived from an EMBL/GenBank/DDBJ whole genome shotgun (WGS) entry which is preliminary data.</text>
</comment>
<dbReference type="EMBL" id="VSSQ01013653">
    <property type="protein sequence ID" value="MPM51965.1"/>
    <property type="molecule type" value="Genomic_DNA"/>
</dbReference>
<sequence length="94" mass="9911">MRERTGGRGLSIRSVGLGLDLGLLQQQLTLTDGDQLLGVDAGLFGFLPRLGLGDRRVLLHLGGFRASQVGQVGAGIGDVLNLEGVEYQPLTGKR</sequence>
<name>A0A645AFI6_9ZZZZ</name>
<dbReference type="AlphaFoldDB" id="A0A645AFI6"/>
<organism evidence="1">
    <name type="scientific">bioreactor metagenome</name>
    <dbReference type="NCBI Taxonomy" id="1076179"/>
    <lineage>
        <taxon>unclassified sequences</taxon>
        <taxon>metagenomes</taxon>
        <taxon>ecological metagenomes</taxon>
    </lineage>
</organism>
<reference evidence="1" key="1">
    <citation type="submission" date="2019-08" db="EMBL/GenBank/DDBJ databases">
        <authorList>
            <person name="Kucharzyk K."/>
            <person name="Murdoch R.W."/>
            <person name="Higgins S."/>
            <person name="Loffler F."/>
        </authorList>
    </citation>
    <scope>NUCLEOTIDE SEQUENCE</scope>
</reference>
<protein>
    <submittedName>
        <fullName evidence="1">Uncharacterized protein</fullName>
    </submittedName>
</protein>
<accession>A0A645AFI6</accession>
<evidence type="ECO:0000313" key="1">
    <source>
        <dbReference type="EMBL" id="MPM51965.1"/>
    </source>
</evidence>
<gene>
    <name evidence="1" type="ORF">SDC9_98718</name>
</gene>